<proteinExistence type="predicted"/>
<organism evidence="1 2">
    <name type="scientific">Labedaea rhizosphaerae</name>
    <dbReference type="NCBI Taxonomy" id="598644"/>
    <lineage>
        <taxon>Bacteria</taxon>
        <taxon>Bacillati</taxon>
        <taxon>Actinomycetota</taxon>
        <taxon>Actinomycetes</taxon>
        <taxon>Pseudonocardiales</taxon>
        <taxon>Pseudonocardiaceae</taxon>
        <taxon>Labedaea</taxon>
    </lineage>
</organism>
<dbReference type="SUPFAM" id="SSF56024">
    <property type="entry name" value="Phospholipase D/nuclease"/>
    <property type="match status" value="1"/>
</dbReference>
<dbReference type="Proteomes" id="UP000295444">
    <property type="component" value="Unassembled WGS sequence"/>
</dbReference>
<dbReference type="AlphaFoldDB" id="A0A4R6S8W3"/>
<evidence type="ECO:0000313" key="2">
    <source>
        <dbReference type="Proteomes" id="UP000295444"/>
    </source>
</evidence>
<protein>
    <submittedName>
        <fullName evidence="1">Uncharacterized protein</fullName>
    </submittedName>
</protein>
<dbReference type="RefSeq" id="WP_133851601.1">
    <property type="nucleotide sequence ID" value="NZ_SNXZ01000004.1"/>
</dbReference>
<sequence length="291" mass="33414">MATTGEQAEDRTTLFKMLLKERHLQEHRAFCREYDRVAAKMNPRPDAQPPSKAQFYRWLAGDMRRLPYPDHCRILERMFPDWTVNQLFEPYSDGLAYVPEPAPAAEPMTPTPAANVPPEFVALYAHRADTPNELWLKLLKGANERIDLFANASLFLPEDNPEAIEVIKAKAGSGVKVRILLGDPKSEAAKLRGYEEQLFDGIPGRIQMALAYYKPLVGIDGVEFRLQATSLYNSIFRYDDEMLINQHIYGAYGYIAPILHLRKQPGADMFDTYMKSFDRVWDEESYEYLPD</sequence>
<keyword evidence="2" id="KW-1185">Reference proteome</keyword>
<dbReference type="EMBL" id="SNXZ01000004">
    <property type="protein sequence ID" value="TDP96221.1"/>
    <property type="molecule type" value="Genomic_DNA"/>
</dbReference>
<name>A0A4R6S8W3_LABRH</name>
<reference evidence="1 2" key="1">
    <citation type="submission" date="2019-03" db="EMBL/GenBank/DDBJ databases">
        <title>Genomic Encyclopedia of Type Strains, Phase IV (KMG-IV): sequencing the most valuable type-strain genomes for metagenomic binning, comparative biology and taxonomic classification.</title>
        <authorList>
            <person name="Goeker M."/>
        </authorList>
    </citation>
    <scope>NUCLEOTIDE SEQUENCE [LARGE SCALE GENOMIC DNA]</scope>
    <source>
        <strain evidence="1 2">DSM 45361</strain>
    </source>
</reference>
<dbReference type="OrthoDB" id="4319500at2"/>
<evidence type="ECO:0000313" key="1">
    <source>
        <dbReference type="EMBL" id="TDP96221.1"/>
    </source>
</evidence>
<comment type="caution">
    <text evidence="1">The sequence shown here is derived from an EMBL/GenBank/DDBJ whole genome shotgun (WGS) entry which is preliminary data.</text>
</comment>
<accession>A0A4R6S8W3</accession>
<gene>
    <name evidence="1" type="ORF">EV186_104203</name>
</gene>